<comment type="caution">
    <text evidence="2">The sequence shown here is derived from an EMBL/GenBank/DDBJ whole genome shotgun (WGS) entry which is preliminary data.</text>
</comment>
<protein>
    <submittedName>
        <fullName evidence="2">Uncharacterized protein</fullName>
    </submittedName>
</protein>
<accession>A0A0D9A2C1</accession>
<keyword evidence="3" id="KW-1185">Reference proteome</keyword>
<evidence type="ECO:0000313" key="3">
    <source>
        <dbReference type="Proteomes" id="UP000032452"/>
    </source>
</evidence>
<sequence length="80" mass="9855">MITDRGEEIPLSSCNYELRITKIPLLRVYTEIFSVFIQIFYILVAITWKILYDFFINLQLRYIIFMEQIVYDINILYKYR</sequence>
<name>A0A0D9A2C1_9CYAN</name>
<keyword evidence="1" id="KW-1133">Transmembrane helix</keyword>
<evidence type="ECO:0000313" key="2">
    <source>
        <dbReference type="EMBL" id="KJH73631.1"/>
    </source>
</evidence>
<dbReference type="STRING" id="1618023.UH38_02450"/>
<evidence type="ECO:0000256" key="1">
    <source>
        <dbReference type="SAM" id="Phobius"/>
    </source>
</evidence>
<keyword evidence="1" id="KW-0812">Transmembrane</keyword>
<dbReference type="AlphaFoldDB" id="A0A0D9A2C1"/>
<feature type="transmembrane region" description="Helical" evidence="1">
    <location>
        <begin position="28"/>
        <end position="48"/>
    </location>
</feature>
<keyword evidence="1" id="KW-0472">Membrane</keyword>
<organism evidence="2 3">
    <name type="scientific">Aliterella atlantica CENA595</name>
    <dbReference type="NCBI Taxonomy" id="1618023"/>
    <lineage>
        <taxon>Bacteria</taxon>
        <taxon>Bacillati</taxon>
        <taxon>Cyanobacteriota</taxon>
        <taxon>Cyanophyceae</taxon>
        <taxon>Chroococcidiopsidales</taxon>
        <taxon>Aliterellaceae</taxon>
        <taxon>Aliterella</taxon>
    </lineage>
</organism>
<dbReference type="EMBL" id="JYON01000001">
    <property type="protein sequence ID" value="KJH73631.1"/>
    <property type="molecule type" value="Genomic_DNA"/>
</dbReference>
<dbReference type="Proteomes" id="UP000032452">
    <property type="component" value="Unassembled WGS sequence"/>
</dbReference>
<proteinExistence type="predicted"/>
<reference evidence="2 3" key="1">
    <citation type="submission" date="2015-02" db="EMBL/GenBank/DDBJ databases">
        <title>Draft genome of a novel marine cyanobacterium (Chroococcales) isolated from South Atlantic Ocean.</title>
        <authorList>
            <person name="Rigonato J."/>
            <person name="Alvarenga D.O."/>
            <person name="Branco L.H."/>
            <person name="Varani A.M."/>
            <person name="Brandini F.P."/>
            <person name="Fiore M.F."/>
        </authorList>
    </citation>
    <scope>NUCLEOTIDE SEQUENCE [LARGE SCALE GENOMIC DNA]</scope>
    <source>
        <strain evidence="2 3">CENA595</strain>
    </source>
</reference>
<gene>
    <name evidence="2" type="ORF">UH38_02450</name>
</gene>